<proteinExistence type="predicted"/>
<dbReference type="GO" id="GO:0008168">
    <property type="term" value="F:methyltransferase activity"/>
    <property type="evidence" value="ECO:0007669"/>
    <property type="project" value="UniProtKB-KW"/>
</dbReference>
<name>A0A377JQ15_9HELI</name>
<dbReference type="GO" id="GO:0032259">
    <property type="term" value="P:methylation"/>
    <property type="evidence" value="ECO:0007669"/>
    <property type="project" value="UniProtKB-KW"/>
</dbReference>
<dbReference type="Proteomes" id="UP000255335">
    <property type="component" value="Unassembled WGS sequence"/>
</dbReference>
<dbReference type="Pfam" id="PF05711">
    <property type="entry name" value="TylF"/>
    <property type="match status" value="1"/>
</dbReference>
<dbReference type="EMBL" id="UGHZ01000001">
    <property type="protein sequence ID" value="STP09846.1"/>
    <property type="molecule type" value="Genomic_DNA"/>
</dbReference>
<accession>A0A377JQ15</accession>
<dbReference type="PANTHER" id="PTHR40036:SF1">
    <property type="entry name" value="MACROCIN O-METHYLTRANSFERASE"/>
    <property type="match status" value="1"/>
</dbReference>
<dbReference type="SUPFAM" id="SSF53335">
    <property type="entry name" value="S-adenosyl-L-methionine-dependent methyltransferases"/>
    <property type="match status" value="1"/>
</dbReference>
<dbReference type="InterPro" id="IPR008884">
    <property type="entry name" value="TylF_MeTrfase"/>
</dbReference>
<dbReference type="InterPro" id="IPR029063">
    <property type="entry name" value="SAM-dependent_MTases_sf"/>
</dbReference>
<dbReference type="EC" id="2.1.1.-" evidence="1"/>
<sequence length="219" mass="25096">MTLNGFETEKSFHYENGFYACADDRRFGKFFAHYELYKKIINLPGDIVECGIFKGNSFFRLAHFRNILETQHSRKIIGFDMFGKFPQTHFEADKKLREGFVAEAGDGIAFEEMKRILSYKNITNYELIQGDINLTLPQYCTENPQLKIAFLHIDTDIYEPAVTILESLYDKVVRGGIIAFDDYGTFPGETKAADDFLADKAESLQKLPISHIPSFLVKS</sequence>
<dbReference type="PANTHER" id="PTHR40036">
    <property type="entry name" value="MACROCIN O-METHYLTRANSFERASE"/>
    <property type="match status" value="1"/>
</dbReference>
<organism evidence="1 2">
    <name type="scientific">Helicobacter cinaedi</name>
    <dbReference type="NCBI Taxonomy" id="213"/>
    <lineage>
        <taxon>Bacteria</taxon>
        <taxon>Pseudomonadati</taxon>
        <taxon>Campylobacterota</taxon>
        <taxon>Epsilonproteobacteria</taxon>
        <taxon>Campylobacterales</taxon>
        <taxon>Helicobacteraceae</taxon>
        <taxon>Helicobacter</taxon>
    </lineage>
</organism>
<dbReference type="AlphaFoldDB" id="A0A377JQ15"/>
<protein>
    <submittedName>
        <fullName evidence="1">dTDP-6-deoxy-L-hexose 3-O-methyltransferase</fullName>
        <ecNumber evidence="1">2.1.1.-</ecNumber>
    </submittedName>
</protein>
<keyword evidence="1" id="KW-0489">Methyltransferase</keyword>
<gene>
    <name evidence="1" type="ORF">NCTC12221_01300</name>
</gene>
<dbReference type="RefSeq" id="WP_115026438.1">
    <property type="nucleotide sequence ID" value="NZ_UGHZ01000001.1"/>
</dbReference>
<keyword evidence="1" id="KW-0808">Transferase</keyword>
<reference evidence="1 2" key="1">
    <citation type="submission" date="2018-06" db="EMBL/GenBank/DDBJ databases">
        <authorList>
            <consortium name="Pathogen Informatics"/>
            <person name="Doyle S."/>
        </authorList>
    </citation>
    <scope>NUCLEOTIDE SEQUENCE [LARGE SCALE GENOMIC DNA]</scope>
    <source>
        <strain evidence="1 2">NCTC12221</strain>
    </source>
</reference>
<dbReference type="Gene3D" id="3.40.50.150">
    <property type="entry name" value="Vaccinia Virus protein VP39"/>
    <property type="match status" value="1"/>
</dbReference>
<evidence type="ECO:0000313" key="2">
    <source>
        <dbReference type="Proteomes" id="UP000255335"/>
    </source>
</evidence>
<evidence type="ECO:0000313" key="1">
    <source>
        <dbReference type="EMBL" id="STP09846.1"/>
    </source>
</evidence>